<feature type="region of interest" description="Disordered" evidence="1">
    <location>
        <begin position="1"/>
        <end position="85"/>
    </location>
</feature>
<gene>
    <name evidence="2" type="ORF">Fcan01_02875</name>
</gene>
<dbReference type="EMBL" id="LNIX01000001">
    <property type="protein sequence ID" value="OXA61874.1"/>
    <property type="molecule type" value="Genomic_DNA"/>
</dbReference>
<feature type="compositionally biased region" description="Polar residues" evidence="1">
    <location>
        <begin position="16"/>
        <end position="30"/>
    </location>
</feature>
<protein>
    <submittedName>
        <fullName evidence="2">Uncharacterized protein</fullName>
    </submittedName>
</protein>
<comment type="caution">
    <text evidence="2">The sequence shown here is derived from an EMBL/GenBank/DDBJ whole genome shotgun (WGS) entry which is preliminary data.</text>
</comment>
<sequence>MSDHSNDDDDDFVNRPSFSKANTPETPSTSSKRKLATPTSSKAKAPKKKKVDDDDDEDDAKEEELPTFKYLKLDSDDEDDEEELVSKNEWRMVEGATRYLRGQPTSLPERGYVNRKIDLREDKTDIVWWQISKAMNTNKKMSDKSEGKKNYLEFHSIMKSTIYDMVCSCF</sequence>
<evidence type="ECO:0000256" key="1">
    <source>
        <dbReference type="SAM" id="MobiDB-lite"/>
    </source>
</evidence>
<organism evidence="2 3">
    <name type="scientific">Folsomia candida</name>
    <name type="common">Springtail</name>
    <dbReference type="NCBI Taxonomy" id="158441"/>
    <lineage>
        <taxon>Eukaryota</taxon>
        <taxon>Metazoa</taxon>
        <taxon>Ecdysozoa</taxon>
        <taxon>Arthropoda</taxon>
        <taxon>Hexapoda</taxon>
        <taxon>Collembola</taxon>
        <taxon>Entomobryomorpha</taxon>
        <taxon>Isotomoidea</taxon>
        <taxon>Isotomidae</taxon>
        <taxon>Proisotominae</taxon>
        <taxon>Folsomia</taxon>
    </lineage>
</organism>
<dbReference type="Proteomes" id="UP000198287">
    <property type="component" value="Unassembled WGS sequence"/>
</dbReference>
<reference evidence="2 3" key="1">
    <citation type="submission" date="2015-12" db="EMBL/GenBank/DDBJ databases">
        <title>The genome of Folsomia candida.</title>
        <authorList>
            <person name="Faddeeva A."/>
            <person name="Derks M.F."/>
            <person name="Anvar Y."/>
            <person name="Smit S."/>
            <person name="Van Straalen N."/>
            <person name="Roelofs D."/>
        </authorList>
    </citation>
    <scope>NUCLEOTIDE SEQUENCE [LARGE SCALE GENOMIC DNA]</scope>
    <source>
        <strain evidence="2 3">VU population</strain>
        <tissue evidence="2">Whole body</tissue>
    </source>
</reference>
<keyword evidence="3" id="KW-1185">Reference proteome</keyword>
<name>A0A226EXS5_FOLCA</name>
<evidence type="ECO:0000313" key="2">
    <source>
        <dbReference type="EMBL" id="OXA61874.1"/>
    </source>
</evidence>
<evidence type="ECO:0000313" key="3">
    <source>
        <dbReference type="Proteomes" id="UP000198287"/>
    </source>
</evidence>
<feature type="compositionally biased region" description="Basic and acidic residues" evidence="1">
    <location>
        <begin position="63"/>
        <end position="74"/>
    </location>
</feature>
<proteinExistence type="predicted"/>
<feature type="compositionally biased region" description="Acidic residues" evidence="1">
    <location>
        <begin position="53"/>
        <end position="62"/>
    </location>
</feature>
<dbReference type="AlphaFoldDB" id="A0A226EXS5"/>
<feature type="compositionally biased region" description="Acidic residues" evidence="1">
    <location>
        <begin position="1"/>
        <end position="11"/>
    </location>
</feature>
<accession>A0A226EXS5</accession>